<dbReference type="InterPro" id="IPR058530">
    <property type="entry name" value="Baseplate_J-like_C"/>
</dbReference>
<dbReference type="AlphaFoldDB" id="A0AB39HNV5"/>
<dbReference type="PANTHER" id="PTHR37829">
    <property type="entry name" value="PHAGE-LIKE ELEMENT PBSX PROTEIN XKDT"/>
    <property type="match status" value="1"/>
</dbReference>
<dbReference type="RefSeq" id="WP_368653774.1">
    <property type="nucleotide sequence ID" value="NZ_CP162599.1"/>
</dbReference>
<gene>
    <name evidence="4" type="ORF">AB4Y30_01560</name>
</gene>
<evidence type="ECO:0000313" key="4">
    <source>
        <dbReference type="EMBL" id="XDK33087.1"/>
    </source>
</evidence>
<dbReference type="EMBL" id="CP162599">
    <property type="protein sequence ID" value="XDK33087.1"/>
    <property type="molecule type" value="Genomic_DNA"/>
</dbReference>
<evidence type="ECO:0000259" key="3">
    <source>
        <dbReference type="Pfam" id="PF26079"/>
    </source>
</evidence>
<dbReference type="InterPro" id="IPR052399">
    <property type="entry name" value="Phage_Baseplate_Assmbl_Protein"/>
</dbReference>
<evidence type="ECO:0000259" key="2">
    <source>
        <dbReference type="Pfam" id="PF26078"/>
    </source>
</evidence>
<accession>A0AB39HNV5</accession>
<name>A0AB39HNV5_9BACI</name>
<reference evidence="4" key="1">
    <citation type="submission" date="2024-07" db="EMBL/GenBank/DDBJ databases">
        <title>Halotolerant mesophilic bacterium Ornithinibacillus sp. 4-3, sp. nov., isolated from soil.</title>
        <authorList>
            <person name="Sidarenka A.V."/>
            <person name="Guliayeva D.E."/>
            <person name="Leanovich S.I."/>
            <person name="Hileuskaya K.S."/>
            <person name="Akhremchuk A.E."/>
            <person name="Sikolenko M.A."/>
            <person name="Valentovich L.N."/>
        </authorList>
    </citation>
    <scope>NUCLEOTIDE SEQUENCE</scope>
    <source>
        <strain evidence="4">4-3</strain>
    </source>
</reference>
<dbReference type="InterPro" id="IPR058531">
    <property type="entry name" value="Baseplate_J_M"/>
</dbReference>
<evidence type="ECO:0000256" key="1">
    <source>
        <dbReference type="ARBA" id="ARBA00038087"/>
    </source>
</evidence>
<dbReference type="PANTHER" id="PTHR37829:SF3">
    <property type="entry name" value="PROTEIN JAYE-RELATED"/>
    <property type="match status" value="1"/>
</dbReference>
<dbReference type="Pfam" id="PF26078">
    <property type="entry name" value="Baseplate_J_M"/>
    <property type="match status" value="1"/>
</dbReference>
<feature type="domain" description="Baseplate J-like C-terminal" evidence="3">
    <location>
        <begin position="268"/>
        <end position="358"/>
    </location>
</feature>
<sequence>MDEEQSYEAILERMLERVPADIDKRENSVIWNALAPEAAELAMVYIWIRQILNLIYADTAEGEYLERRTAEFGTNRKRATVAIRRGLFFGEEEIPFDIPIGSRFFIDNLYYVATERLSSGQYTLACESLGEQGNNPSGELLSLNTIPGLEKAIMTDIIAAGEEEEADESLRTRHYQMVNEPAFGGNKSDYRHKINAINGVGGTKVIPTWNGGGTVKCVLIGANFLKPDPTLISSIQEIIDPEGNQGQGIGVAPIGHVVTIEAVEEAPIEIETSLTLESGVSIRSVEDNIKEVCEQYMHDLRITWQDRDELDLVVRISQIESRILNVSGVLDVANTLLNGQGSNIEVSSDNIPILEGVILSESTS</sequence>
<protein>
    <submittedName>
        <fullName evidence="4">Baseplate J/gp47 family protein</fullName>
    </submittedName>
</protein>
<feature type="domain" description="Baseplate J-like central" evidence="2">
    <location>
        <begin position="182"/>
        <end position="261"/>
    </location>
</feature>
<comment type="similarity">
    <text evidence="1">Belongs to the Mu gp47/PBSX XkdT family.</text>
</comment>
<proteinExistence type="inferred from homology"/>
<dbReference type="Pfam" id="PF26079">
    <property type="entry name" value="Baseplate_J_C"/>
    <property type="match status" value="1"/>
</dbReference>
<organism evidence="4">
    <name type="scientific">Ornithinibacillus sp. 4-3</name>
    <dbReference type="NCBI Taxonomy" id="3231488"/>
    <lineage>
        <taxon>Bacteria</taxon>
        <taxon>Bacillati</taxon>
        <taxon>Bacillota</taxon>
        <taxon>Bacilli</taxon>
        <taxon>Bacillales</taxon>
        <taxon>Bacillaceae</taxon>
        <taxon>Ornithinibacillus</taxon>
    </lineage>
</organism>